<evidence type="ECO:0000256" key="2">
    <source>
        <dbReference type="SAM" id="Phobius"/>
    </source>
</evidence>
<sequence length="150" mass="15312">MSAKPRPAALALLAAVVAALLPVTGAAAAETADGNGPYRRPYAHPAPPSHPAPAGRGALPAVHSAHQDKAHRHHSRPAHRPGARPAPRIKRHRAASNPVQRIVQAGQTIKGRPDHGKGGLALAGALVGLGAGAFGVSRLVRRRAAGRPRG</sequence>
<dbReference type="EMBL" id="JBFAUK010000008">
    <property type="protein sequence ID" value="MEV5507491.1"/>
    <property type="molecule type" value="Genomic_DNA"/>
</dbReference>
<feature type="signal peptide" evidence="3">
    <location>
        <begin position="1"/>
        <end position="28"/>
    </location>
</feature>
<organism evidence="4 5">
    <name type="scientific">Streptomyces orinoci</name>
    <name type="common">Streptoverticillium orinoci</name>
    <dbReference type="NCBI Taxonomy" id="67339"/>
    <lineage>
        <taxon>Bacteria</taxon>
        <taxon>Bacillati</taxon>
        <taxon>Actinomycetota</taxon>
        <taxon>Actinomycetes</taxon>
        <taxon>Kitasatosporales</taxon>
        <taxon>Streptomycetaceae</taxon>
        <taxon>Streptomyces</taxon>
    </lineage>
</organism>
<keyword evidence="5" id="KW-1185">Reference proteome</keyword>
<evidence type="ECO:0000313" key="5">
    <source>
        <dbReference type="Proteomes" id="UP001552594"/>
    </source>
</evidence>
<feature type="compositionally biased region" description="Basic residues" evidence="1">
    <location>
        <begin position="69"/>
        <end position="94"/>
    </location>
</feature>
<accession>A0ABV3JX77</accession>
<keyword evidence="3" id="KW-0732">Signal</keyword>
<dbReference type="Proteomes" id="UP001552594">
    <property type="component" value="Unassembled WGS sequence"/>
</dbReference>
<reference evidence="4 5" key="1">
    <citation type="submission" date="2024-06" db="EMBL/GenBank/DDBJ databases">
        <title>The Natural Products Discovery Center: Release of the First 8490 Sequenced Strains for Exploring Actinobacteria Biosynthetic Diversity.</title>
        <authorList>
            <person name="Kalkreuter E."/>
            <person name="Kautsar S.A."/>
            <person name="Yang D."/>
            <person name="Bader C.D."/>
            <person name="Teijaro C.N."/>
            <person name="Fluegel L."/>
            <person name="Davis C.M."/>
            <person name="Simpson J.R."/>
            <person name="Lauterbach L."/>
            <person name="Steele A.D."/>
            <person name="Gui C."/>
            <person name="Meng S."/>
            <person name="Li G."/>
            <person name="Viehrig K."/>
            <person name="Ye F."/>
            <person name="Su P."/>
            <person name="Kiefer A.F."/>
            <person name="Nichols A."/>
            <person name="Cepeda A.J."/>
            <person name="Yan W."/>
            <person name="Fan B."/>
            <person name="Jiang Y."/>
            <person name="Adhikari A."/>
            <person name="Zheng C.-J."/>
            <person name="Schuster L."/>
            <person name="Cowan T.M."/>
            <person name="Smanski M.J."/>
            <person name="Chevrette M.G."/>
            <person name="De Carvalho L.P.S."/>
            <person name="Shen B."/>
        </authorList>
    </citation>
    <scope>NUCLEOTIDE SEQUENCE [LARGE SCALE GENOMIC DNA]</scope>
    <source>
        <strain evidence="4 5">NPDC052347</strain>
    </source>
</reference>
<feature type="region of interest" description="Disordered" evidence="1">
    <location>
        <begin position="28"/>
        <end position="100"/>
    </location>
</feature>
<gene>
    <name evidence="4" type="ORF">AB0L16_13565</name>
</gene>
<name>A0ABV3JX77_STRON</name>
<evidence type="ECO:0000313" key="4">
    <source>
        <dbReference type="EMBL" id="MEV5507491.1"/>
    </source>
</evidence>
<keyword evidence="2" id="KW-0472">Membrane</keyword>
<feature type="chain" id="PRO_5045257101" evidence="3">
    <location>
        <begin position="29"/>
        <end position="150"/>
    </location>
</feature>
<evidence type="ECO:0000256" key="3">
    <source>
        <dbReference type="SAM" id="SignalP"/>
    </source>
</evidence>
<proteinExistence type="predicted"/>
<keyword evidence="2" id="KW-1133">Transmembrane helix</keyword>
<dbReference type="RefSeq" id="WP_109278175.1">
    <property type="nucleotide sequence ID" value="NZ_JBFAUK010000008.1"/>
</dbReference>
<evidence type="ECO:0000256" key="1">
    <source>
        <dbReference type="SAM" id="MobiDB-lite"/>
    </source>
</evidence>
<comment type="caution">
    <text evidence="4">The sequence shown here is derived from an EMBL/GenBank/DDBJ whole genome shotgun (WGS) entry which is preliminary data.</text>
</comment>
<keyword evidence="2" id="KW-0812">Transmembrane</keyword>
<feature type="transmembrane region" description="Helical" evidence="2">
    <location>
        <begin position="120"/>
        <end position="140"/>
    </location>
</feature>
<protein>
    <submittedName>
        <fullName evidence="4">Uncharacterized protein</fullName>
    </submittedName>
</protein>